<dbReference type="PRINTS" id="PR00024">
    <property type="entry name" value="HOMEOBOX"/>
</dbReference>
<evidence type="ECO:0000256" key="5">
    <source>
        <dbReference type="PROSITE-ProRule" id="PRU00108"/>
    </source>
</evidence>
<reference evidence="9" key="1">
    <citation type="submission" date="2023-07" db="EMBL/GenBank/DDBJ databases">
        <authorList>
            <person name="Stuckert A."/>
        </authorList>
    </citation>
    <scope>NUCLEOTIDE SEQUENCE</scope>
</reference>
<organism evidence="9 10">
    <name type="scientific">Ranitomeya imitator</name>
    <name type="common">mimic poison frog</name>
    <dbReference type="NCBI Taxonomy" id="111125"/>
    <lineage>
        <taxon>Eukaryota</taxon>
        <taxon>Metazoa</taxon>
        <taxon>Chordata</taxon>
        <taxon>Craniata</taxon>
        <taxon>Vertebrata</taxon>
        <taxon>Euteleostomi</taxon>
        <taxon>Amphibia</taxon>
        <taxon>Batrachia</taxon>
        <taxon>Anura</taxon>
        <taxon>Neobatrachia</taxon>
        <taxon>Hyloidea</taxon>
        <taxon>Dendrobatidae</taxon>
        <taxon>Dendrobatinae</taxon>
        <taxon>Ranitomeya</taxon>
    </lineage>
</organism>
<dbReference type="Gene3D" id="1.10.10.60">
    <property type="entry name" value="Homeodomain-like"/>
    <property type="match status" value="1"/>
</dbReference>
<name>A0ABN9LJ24_9NEOB</name>
<dbReference type="InterPro" id="IPR020479">
    <property type="entry name" value="HD_metazoa"/>
</dbReference>
<evidence type="ECO:0000313" key="10">
    <source>
        <dbReference type="Proteomes" id="UP001176940"/>
    </source>
</evidence>
<sequence length="229" mass="25772">MQPTPIIPGLGQHLAQAPALPAAIQDQTTPKKAFDIDSLLSREDRPAPRVIVEEPGWQMSPAPHGYSYGAMSYPPVWLYQPAAFPGYVQPQQHYGPLSGGCRCPYPLCSHRDLTNTLGTMCPIGSLPCKTGPYKPKRFRTIFSPEQLERLEKDFLKQQYMVGTDRVDLAASLGLTETQVKVWFQNRRIKWRKQSLEQKMAKLSQVRVVPEDPPASDSREERENEVGVVQ</sequence>
<comment type="caution">
    <text evidence="9">The sequence shown here is derived from an EMBL/GenBank/DDBJ whole genome shotgun (WGS) entry which is preliminary data.</text>
</comment>
<keyword evidence="4 5" id="KW-0539">Nucleus</keyword>
<dbReference type="InterPro" id="IPR001356">
    <property type="entry name" value="HD"/>
</dbReference>
<dbReference type="PROSITE" id="PS00027">
    <property type="entry name" value="HOMEOBOX_1"/>
    <property type="match status" value="1"/>
</dbReference>
<evidence type="ECO:0000259" key="8">
    <source>
        <dbReference type="PROSITE" id="PS50071"/>
    </source>
</evidence>
<keyword evidence="10" id="KW-1185">Reference proteome</keyword>
<feature type="region of interest" description="Disordered" evidence="7">
    <location>
        <begin position="201"/>
        <end position="229"/>
    </location>
</feature>
<evidence type="ECO:0000256" key="2">
    <source>
        <dbReference type="ARBA" id="ARBA00023125"/>
    </source>
</evidence>
<dbReference type="InterPro" id="IPR050877">
    <property type="entry name" value="EMX-VAX-Noto_Homeobox_TFs"/>
</dbReference>
<evidence type="ECO:0000256" key="1">
    <source>
        <dbReference type="ARBA" id="ARBA00004123"/>
    </source>
</evidence>
<keyword evidence="3 5" id="KW-0371">Homeobox</keyword>
<protein>
    <recommendedName>
        <fullName evidence="8">Homeobox domain-containing protein</fullName>
    </recommendedName>
</protein>
<evidence type="ECO:0000256" key="3">
    <source>
        <dbReference type="ARBA" id="ARBA00023155"/>
    </source>
</evidence>
<dbReference type="PRINTS" id="PR00031">
    <property type="entry name" value="HTHREPRESSR"/>
</dbReference>
<dbReference type="PANTHER" id="PTHR24339">
    <property type="entry name" value="HOMEOBOX PROTEIN EMX-RELATED"/>
    <property type="match status" value="1"/>
</dbReference>
<feature type="domain" description="Homeobox" evidence="8">
    <location>
        <begin position="133"/>
        <end position="193"/>
    </location>
</feature>
<dbReference type="EMBL" id="CAUEEQ010020727">
    <property type="protein sequence ID" value="CAJ0943112.1"/>
    <property type="molecule type" value="Genomic_DNA"/>
</dbReference>
<evidence type="ECO:0000256" key="4">
    <source>
        <dbReference type="ARBA" id="ARBA00023242"/>
    </source>
</evidence>
<evidence type="ECO:0000313" key="9">
    <source>
        <dbReference type="EMBL" id="CAJ0943112.1"/>
    </source>
</evidence>
<dbReference type="PANTHER" id="PTHR24339:SF67">
    <property type="entry name" value="GNOT1 HOMEODOMAIN PROTEIN-RELATED"/>
    <property type="match status" value="1"/>
</dbReference>
<dbReference type="PROSITE" id="PS50071">
    <property type="entry name" value="HOMEOBOX_2"/>
    <property type="match status" value="1"/>
</dbReference>
<accession>A0ABN9LJ24</accession>
<dbReference type="Pfam" id="PF00046">
    <property type="entry name" value="Homeodomain"/>
    <property type="match status" value="1"/>
</dbReference>
<dbReference type="SMART" id="SM00389">
    <property type="entry name" value="HOX"/>
    <property type="match status" value="1"/>
</dbReference>
<dbReference type="SUPFAM" id="SSF46689">
    <property type="entry name" value="Homeodomain-like"/>
    <property type="match status" value="1"/>
</dbReference>
<feature type="compositionally biased region" description="Basic and acidic residues" evidence="7">
    <location>
        <begin position="216"/>
        <end position="229"/>
    </location>
</feature>
<comment type="subcellular location">
    <subcellularLocation>
        <location evidence="1 5 6">Nucleus</location>
    </subcellularLocation>
</comment>
<dbReference type="Proteomes" id="UP001176940">
    <property type="component" value="Unassembled WGS sequence"/>
</dbReference>
<keyword evidence="2 5" id="KW-0238">DNA-binding</keyword>
<evidence type="ECO:0000256" key="7">
    <source>
        <dbReference type="SAM" id="MobiDB-lite"/>
    </source>
</evidence>
<dbReference type="InterPro" id="IPR000047">
    <property type="entry name" value="HTH_motif"/>
</dbReference>
<dbReference type="CDD" id="cd00086">
    <property type="entry name" value="homeodomain"/>
    <property type="match status" value="1"/>
</dbReference>
<dbReference type="InterPro" id="IPR017970">
    <property type="entry name" value="Homeobox_CS"/>
</dbReference>
<proteinExistence type="predicted"/>
<gene>
    <name evidence="9" type="ORF">RIMI_LOCUS9830188</name>
</gene>
<dbReference type="InterPro" id="IPR009057">
    <property type="entry name" value="Homeodomain-like_sf"/>
</dbReference>
<feature type="DNA-binding region" description="Homeobox" evidence="5">
    <location>
        <begin position="135"/>
        <end position="194"/>
    </location>
</feature>
<evidence type="ECO:0000256" key="6">
    <source>
        <dbReference type="RuleBase" id="RU000682"/>
    </source>
</evidence>